<dbReference type="Pfam" id="PF00005">
    <property type="entry name" value="ABC_tran"/>
    <property type="match status" value="2"/>
</dbReference>
<evidence type="ECO:0000256" key="7">
    <source>
        <dbReference type="ARBA" id="ARBA00022741"/>
    </source>
</evidence>
<dbReference type="FunFam" id="1.20.1560.10:FF:000013">
    <property type="entry name" value="ABC transporter C family member 2"/>
    <property type="match status" value="1"/>
</dbReference>
<gene>
    <name evidence="16" type="ORF">BD289DRAFT_501561</name>
</gene>
<keyword evidence="17" id="KW-1185">Reference proteome</keyword>
<evidence type="ECO:0000313" key="16">
    <source>
        <dbReference type="EMBL" id="PSR82837.1"/>
    </source>
</evidence>
<sequence>MLRTCIFEKSLRLSPGARLAHPPAQIINMSAVDVDFLATYVLKIHDVWVAPLQIVAIVILAASIIGSAAFVGFTLLLILFFGQSMASQITRGAMVKYLHLNDERLAPLRELLNNIKSVKATAYEDVFRSRLLRVRNEQLKALWVCLCMAYCLFTALNQSIPTFTAAAAFVAYYVTGHQLTAAVVFPALAYFQLLSQPVFFATLAVTRQAAILPAFKRVRALLSAEESEPIFQSSADGTEAAIKFEEASFTHPSYKDEQADSHKLDVGNLVISRNKLTAVVGPTGSGKSSLLQAMLGEMTLEHGSFQIFGSVAYVSQDSWIMSGTLRENIVFMADYDQARYQKIVSQCCLVEDFELFPGGDQFMVGESGSNLSGGQRARIALARALFSKPDILLLDDPLSAVDGTVRHKLFQTIRALEMTVVLVTLHTSLVQHVDNIIVFERNRVVAAGGDLLSDIGIRDAVVHEEWLHDPHVTDTNGKQGPLPPQKDDSNGAVDKISEDSTTEAYQLVETEERARGAVRAHIFGFYVSNAGGSIQMIGIALLTIALTASKVMGNYWFVWWIADRLNLGQDQYLGGYLGLTLAQCAFISLLSIALIYSSVWASQSIHTKIVDNLLDAPVSYFQRQSTGRILNRMSSDIESLDTSIINAVDAVLGCAAKLLASLCLIAVSAPIVAAVVVPYVAITTFYQLRFRVAAREVQRSVSILQSPVTAILSEALSATASIKAYGAVMFMVEKHGAALDRLLSAKTVRKSLDTWITLRAELAAVMLLLAVAILTATGHISDVRGGLALTFATGLANDVFLLTWGLTDLEVQMNSVERLQEYHDNLPKEGELRSLLVEHKAVPKDWPRTNSIDIRNMSLIYPSRPTPAIDNLTLHIQSGERVGIVGRTGCGKSTLVSSIARLVDPTIGSITIDGIETASIPPHRLRSAAVQTLPQEPLIYEGTVRENVDPEGNHSDAEILSVLQQCGLSSTLASDGLQESAEHTSLLTRRVATGGVDLSAGQRQLLCAARILLSRLSILLVDEAAANIDYETERALQGELRRSGGHDGSGSASKTTMVVIAHRAASLAWMDRIIVMEDGKVVEEGTPLDLLADRGATEEGHVGESYYRAAVRTEGEEALQAALAMAREQQQV</sequence>
<feature type="transmembrane region" description="Helical" evidence="13">
    <location>
        <begin position="54"/>
        <end position="81"/>
    </location>
</feature>
<dbReference type="PANTHER" id="PTHR24223">
    <property type="entry name" value="ATP-BINDING CASSETTE SUB-FAMILY C"/>
    <property type="match status" value="1"/>
</dbReference>
<dbReference type="Gene3D" id="3.40.50.300">
    <property type="entry name" value="P-loop containing nucleotide triphosphate hydrolases"/>
    <property type="match status" value="2"/>
</dbReference>
<keyword evidence="16" id="KW-0378">Hydrolase</keyword>
<keyword evidence="3" id="KW-0813">Transport</keyword>
<dbReference type="InterPro" id="IPR050173">
    <property type="entry name" value="ABC_transporter_C-like"/>
</dbReference>
<dbReference type="FunFam" id="3.40.50.300:FF:002145">
    <property type="entry name" value="ABC transporter (MsbA subfamily)"/>
    <property type="match status" value="1"/>
</dbReference>
<evidence type="ECO:0000256" key="9">
    <source>
        <dbReference type="ARBA" id="ARBA00022989"/>
    </source>
</evidence>
<evidence type="ECO:0000256" key="3">
    <source>
        <dbReference type="ARBA" id="ARBA00022448"/>
    </source>
</evidence>
<feature type="region of interest" description="Disordered" evidence="12">
    <location>
        <begin position="470"/>
        <end position="494"/>
    </location>
</feature>
<dbReference type="SUPFAM" id="SSF52540">
    <property type="entry name" value="P-loop containing nucleoside triphosphate hydrolases"/>
    <property type="match status" value="2"/>
</dbReference>
<feature type="transmembrane region" description="Helical" evidence="13">
    <location>
        <begin position="658"/>
        <end position="682"/>
    </location>
</feature>
<evidence type="ECO:0000256" key="11">
    <source>
        <dbReference type="ARBA" id="ARBA00023180"/>
    </source>
</evidence>
<dbReference type="GO" id="GO:0005737">
    <property type="term" value="C:cytoplasm"/>
    <property type="evidence" value="ECO:0007669"/>
    <property type="project" value="UniProtKB-ARBA"/>
</dbReference>
<accession>A0A2T3A4T2</accession>
<dbReference type="OrthoDB" id="6500128at2759"/>
<dbReference type="GO" id="GO:0005524">
    <property type="term" value="F:ATP binding"/>
    <property type="evidence" value="ECO:0007669"/>
    <property type="project" value="UniProtKB-KW"/>
</dbReference>
<proteinExistence type="inferred from homology"/>
<keyword evidence="8" id="KW-0067">ATP-binding</keyword>
<dbReference type="STRING" id="2025994.A0A2T3A4T2"/>
<keyword evidence="9 13" id="KW-1133">Transmembrane helix</keyword>
<dbReference type="Gene3D" id="1.20.1560.10">
    <property type="entry name" value="ABC transporter type 1, transmembrane domain"/>
    <property type="match status" value="2"/>
</dbReference>
<dbReference type="PROSITE" id="PS50929">
    <property type="entry name" value="ABC_TM1F"/>
    <property type="match status" value="2"/>
</dbReference>
<evidence type="ECO:0000259" key="15">
    <source>
        <dbReference type="PROSITE" id="PS50929"/>
    </source>
</evidence>
<evidence type="ECO:0000313" key="17">
    <source>
        <dbReference type="Proteomes" id="UP000241462"/>
    </source>
</evidence>
<evidence type="ECO:0000256" key="5">
    <source>
        <dbReference type="ARBA" id="ARBA00022692"/>
    </source>
</evidence>
<organism evidence="16 17">
    <name type="scientific">Coniella lustricola</name>
    <dbReference type="NCBI Taxonomy" id="2025994"/>
    <lineage>
        <taxon>Eukaryota</taxon>
        <taxon>Fungi</taxon>
        <taxon>Dikarya</taxon>
        <taxon>Ascomycota</taxon>
        <taxon>Pezizomycotina</taxon>
        <taxon>Sordariomycetes</taxon>
        <taxon>Sordariomycetidae</taxon>
        <taxon>Diaporthales</taxon>
        <taxon>Schizoparmaceae</taxon>
        <taxon>Coniella</taxon>
    </lineage>
</organism>
<dbReference type="GO" id="GO:0005886">
    <property type="term" value="C:plasma membrane"/>
    <property type="evidence" value="ECO:0007669"/>
    <property type="project" value="UniProtKB-SubCell"/>
</dbReference>
<dbReference type="InterPro" id="IPR017871">
    <property type="entry name" value="ABC_transporter-like_CS"/>
</dbReference>
<feature type="domain" description="ABC transmembrane type-1" evidence="15">
    <location>
        <begin position="537"/>
        <end position="781"/>
    </location>
</feature>
<keyword evidence="6" id="KW-0677">Repeat</keyword>
<dbReference type="InterPro" id="IPR027417">
    <property type="entry name" value="P-loop_NTPase"/>
</dbReference>
<dbReference type="CDD" id="cd03250">
    <property type="entry name" value="ABCC_MRP_domain1"/>
    <property type="match status" value="1"/>
</dbReference>
<evidence type="ECO:0000256" key="12">
    <source>
        <dbReference type="SAM" id="MobiDB-lite"/>
    </source>
</evidence>
<evidence type="ECO:0000256" key="2">
    <source>
        <dbReference type="ARBA" id="ARBA00009726"/>
    </source>
</evidence>
<evidence type="ECO:0000259" key="14">
    <source>
        <dbReference type="PROSITE" id="PS50893"/>
    </source>
</evidence>
<reference evidence="16 17" key="1">
    <citation type="journal article" date="2018" name="Mycol. Prog.">
        <title>Coniella lustricola, a new species from submerged detritus.</title>
        <authorList>
            <person name="Raudabaugh D.B."/>
            <person name="Iturriaga T."/>
            <person name="Carver A."/>
            <person name="Mondo S."/>
            <person name="Pangilinan J."/>
            <person name="Lipzen A."/>
            <person name="He G."/>
            <person name="Amirebrahimi M."/>
            <person name="Grigoriev I.V."/>
            <person name="Miller A.N."/>
        </authorList>
    </citation>
    <scope>NUCLEOTIDE SEQUENCE [LARGE SCALE GENOMIC DNA]</scope>
    <source>
        <strain evidence="16 17">B22-T-1</strain>
    </source>
</reference>
<dbReference type="PROSITE" id="PS00211">
    <property type="entry name" value="ABC_TRANSPORTER_1"/>
    <property type="match status" value="1"/>
</dbReference>
<dbReference type="SUPFAM" id="SSF90123">
    <property type="entry name" value="ABC transporter transmembrane region"/>
    <property type="match status" value="2"/>
</dbReference>
<feature type="transmembrane region" description="Helical" evidence="13">
    <location>
        <begin position="573"/>
        <end position="596"/>
    </location>
</feature>
<evidence type="ECO:0000256" key="10">
    <source>
        <dbReference type="ARBA" id="ARBA00023136"/>
    </source>
</evidence>
<evidence type="ECO:0000256" key="4">
    <source>
        <dbReference type="ARBA" id="ARBA00022475"/>
    </source>
</evidence>
<feature type="domain" description="ABC transmembrane type-1" evidence="15">
    <location>
        <begin position="1"/>
        <end position="210"/>
    </location>
</feature>
<keyword evidence="7" id="KW-0547">Nucleotide-binding</keyword>
<comment type="similarity">
    <text evidence="2">Belongs to the ABC transporter superfamily. ABCC family. Conjugate transporter (TC 3.A.1.208) subfamily.</text>
</comment>
<feature type="transmembrane region" description="Helical" evidence="13">
    <location>
        <begin position="166"/>
        <end position="191"/>
    </location>
</feature>
<keyword evidence="5 13" id="KW-0812">Transmembrane</keyword>
<dbReference type="FunFam" id="3.40.50.300:FF:000973">
    <property type="entry name" value="Multidrug resistance-associated protein 4"/>
    <property type="match status" value="1"/>
</dbReference>
<dbReference type="InParanoid" id="A0A2T3A4T2"/>
<dbReference type="Proteomes" id="UP000241462">
    <property type="component" value="Unassembled WGS sequence"/>
</dbReference>
<dbReference type="PROSITE" id="PS50893">
    <property type="entry name" value="ABC_TRANSPORTER_2"/>
    <property type="match status" value="2"/>
</dbReference>
<keyword evidence="11" id="KW-0325">Glycoprotein</keyword>
<dbReference type="GO" id="GO:0016887">
    <property type="term" value="F:ATP hydrolysis activity"/>
    <property type="evidence" value="ECO:0007669"/>
    <property type="project" value="InterPro"/>
</dbReference>
<dbReference type="GO" id="GO:0140359">
    <property type="term" value="F:ABC-type transporter activity"/>
    <property type="evidence" value="ECO:0007669"/>
    <property type="project" value="InterPro"/>
</dbReference>
<dbReference type="Pfam" id="PF00664">
    <property type="entry name" value="ABC_membrane"/>
    <property type="match status" value="2"/>
</dbReference>
<dbReference type="SMART" id="SM00382">
    <property type="entry name" value="AAA"/>
    <property type="match status" value="2"/>
</dbReference>
<protein>
    <submittedName>
        <fullName evidence="16">P-loop containing nucleoside triphosphate hydrolase protein</fullName>
    </submittedName>
</protein>
<dbReference type="InterPro" id="IPR003439">
    <property type="entry name" value="ABC_transporter-like_ATP-bd"/>
</dbReference>
<evidence type="ECO:0000256" key="13">
    <source>
        <dbReference type="SAM" id="Phobius"/>
    </source>
</evidence>
<feature type="transmembrane region" description="Helical" evidence="13">
    <location>
        <begin position="141"/>
        <end position="160"/>
    </location>
</feature>
<dbReference type="InterPro" id="IPR003593">
    <property type="entry name" value="AAA+_ATPase"/>
</dbReference>
<evidence type="ECO:0000256" key="1">
    <source>
        <dbReference type="ARBA" id="ARBA00004651"/>
    </source>
</evidence>
<evidence type="ECO:0000256" key="8">
    <source>
        <dbReference type="ARBA" id="ARBA00022840"/>
    </source>
</evidence>
<keyword evidence="10 13" id="KW-0472">Membrane</keyword>
<dbReference type="PANTHER" id="PTHR24223:SF399">
    <property type="entry name" value="ABC TRANSPORTER ATNG"/>
    <property type="match status" value="1"/>
</dbReference>
<dbReference type="InterPro" id="IPR036640">
    <property type="entry name" value="ABC1_TM_sf"/>
</dbReference>
<dbReference type="AlphaFoldDB" id="A0A2T3A4T2"/>
<feature type="domain" description="ABC transporter" evidence="14">
    <location>
        <begin position="854"/>
        <end position="1103"/>
    </location>
</feature>
<feature type="transmembrane region" description="Helical" evidence="13">
    <location>
        <begin position="536"/>
        <end position="561"/>
    </location>
</feature>
<dbReference type="EMBL" id="KZ678469">
    <property type="protein sequence ID" value="PSR82837.1"/>
    <property type="molecule type" value="Genomic_DNA"/>
</dbReference>
<evidence type="ECO:0000256" key="6">
    <source>
        <dbReference type="ARBA" id="ARBA00022737"/>
    </source>
</evidence>
<feature type="domain" description="ABC transporter" evidence="14">
    <location>
        <begin position="242"/>
        <end position="466"/>
    </location>
</feature>
<comment type="subcellular location">
    <subcellularLocation>
        <location evidence="1">Cell membrane</location>
        <topology evidence="1">Multi-pass membrane protein</topology>
    </subcellularLocation>
</comment>
<name>A0A2T3A4T2_9PEZI</name>
<keyword evidence="4" id="KW-1003">Cell membrane</keyword>
<dbReference type="InterPro" id="IPR011527">
    <property type="entry name" value="ABC1_TM_dom"/>
</dbReference>